<gene>
    <name evidence="2" type="ORF">DC363_15455</name>
</gene>
<organism evidence="2 3">
    <name type="scientific">Thalassorhabdomicrobium marinisediminis</name>
    <dbReference type="NCBI Taxonomy" id="2170577"/>
    <lineage>
        <taxon>Bacteria</taxon>
        <taxon>Pseudomonadati</taxon>
        <taxon>Pseudomonadota</taxon>
        <taxon>Alphaproteobacteria</taxon>
        <taxon>Rhodobacterales</taxon>
        <taxon>Paracoccaceae</taxon>
        <taxon>Thalassorhabdomicrobium</taxon>
    </lineage>
</organism>
<evidence type="ECO:0000256" key="1">
    <source>
        <dbReference type="SAM" id="Phobius"/>
    </source>
</evidence>
<feature type="transmembrane region" description="Helical" evidence="1">
    <location>
        <begin position="26"/>
        <end position="46"/>
    </location>
</feature>
<feature type="transmembrane region" description="Helical" evidence="1">
    <location>
        <begin position="94"/>
        <end position="115"/>
    </location>
</feature>
<dbReference type="AlphaFoldDB" id="A0A2T7FTA7"/>
<keyword evidence="1" id="KW-0812">Transmembrane</keyword>
<accession>A0A2T7FTA7</accession>
<evidence type="ECO:0000313" key="2">
    <source>
        <dbReference type="EMBL" id="PVA05408.1"/>
    </source>
</evidence>
<dbReference type="Proteomes" id="UP000244817">
    <property type="component" value="Unassembled WGS sequence"/>
</dbReference>
<feature type="transmembrane region" description="Helical" evidence="1">
    <location>
        <begin position="166"/>
        <end position="185"/>
    </location>
</feature>
<dbReference type="Pfam" id="PF19700">
    <property type="entry name" value="DUF6198"/>
    <property type="match status" value="1"/>
</dbReference>
<dbReference type="RefSeq" id="WP_108642057.1">
    <property type="nucleotide sequence ID" value="NZ_QCYG01000011.1"/>
</dbReference>
<feature type="transmembrane region" description="Helical" evidence="1">
    <location>
        <begin position="66"/>
        <end position="87"/>
    </location>
</feature>
<evidence type="ECO:0008006" key="4">
    <source>
        <dbReference type="Google" id="ProtNLM"/>
    </source>
</evidence>
<keyword evidence="3" id="KW-1185">Reference proteome</keyword>
<dbReference type="InterPro" id="IPR038750">
    <property type="entry name" value="YczE/YyaS-like"/>
</dbReference>
<reference evidence="2 3" key="1">
    <citation type="submission" date="2018-04" db="EMBL/GenBank/DDBJ databases">
        <title>Pelagivirga bohaiensis gen. nov., sp. nov., a bacterium isolated from the Bohai Sea.</title>
        <authorList>
            <person name="Ji X."/>
        </authorList>
    </citation>
    <scope>NUCLEOTIDE SEQUENCE [LARGE SCALE GENOMIC DNA]</scope>
    <source>
        <strain evidence="2 3">BH-SD16</strain>
    </source>
</reference>
<comment type="caution">
    <text evidence="2">The sequence shown here is derived from an EMBL/GenBank/DDBJ whole genome shotgun (WGS) entry which is preliminary data.</text>
</comment>
<feature type="transmembrane region" description="Helical" evidence="1">
    <location>
        <begin position="121"/>
        <end position="145"/>
    </location>
</feature>
<dbReference type="PANTHER" id="PTHR40078:SF1">
    <property type="entry name" value="INTEGRAL MEMBRANE PROTEIN"/>
    <property type="match status" value="1"/>
</dbReference>
<keyword evidence="1" id="KW-1133">Transmembrane helix</keyword>
<dbReference type="EMBL" id="QCYG01000011">
    <property type="protein sequence ID" value="PVA05408.1"/>
    <property type="molecule type" value="Genomic_DNA"/>
</dbReference>
<protein>
    <recommendedName>
        <fullName evidence="4">YitT family protein</fullName>
    </recommendedName>
</protein>
<dbReference type="PANTHER" id="PTHR40078">
    <property type="entry name" value="INTEGRAL MEMBRANE PROTEIN-RELATED"/>
    <property type="match status" value="1"/>
</dbReference>
<feature type="transmembrane region" description="Helical" evidence="1">
    <location>
        <begin position="191"/>
        <end position="214"/>
    </location>
</feature>
<keyword evidence="1" id="KW-0472">Membrane</keyword>
<sequence>MSFLSVTSVPVLSWSSPRAFTLTPPLASVVYLILGLVIFGLGEALLVTAGVGVSPWTLFAEGVTHVTGWSLGFATFIISAAVLALWVPLKQTPGLGTILNAIVVALVLEFMLPVLPTFETYAANALLALCGVFVTGFGGAIYLVANLGPGPRDGLMTGLQRLTGQPIALVRMGIELSVVVIGWALGGTLGLGTVLFAIGIGPAMAIGMQILQAVGNRQRRARH</sequence>
<dbReference type="OrthoDB" id="154912at2"/>
<evidence type="ECO:0000313" key="3">
    <source>
        <dbReference type="Proteomes" id="UP000244817"/>
    </source>
</evidence>
<proteinExistence type="predicted"/>
<name>A0A2T7FTA7_9RHOB</name>